<feature type="compositionally biased region" description="Basic and acidic residues" evidence="1">
    <location>
        <begin position="1"/>
        <end position="24"/>
    </location>
</feature>
<dbReference type="AlphaFoldDB" id="A0A9X3RCW1"/>
<dbReference type="EMBL" id="JAMKBJ010000004">
    <property type="protein sequence ID" value="MCZ8536881.1"/>
    <property type="molecule type" value="Genomic_DNA"/>
</dbReference>
<name>A0A9X3RCW1_9BACL</name>
<evidence type="ECO:0000313" key="3">
    <source>
        <dbReference type="Proteomes" id="UP001152173"/>
    </source>
</evidence>
<protein>
    <submittedName>
        <fullName evidence="2">Uncharacterized protein</fullName>
    </submittedName>
</protein>
<organism evidence="2 3">
    <name type="scientific">Paenisporosarcina quisquiliarum</name>
    <dbReference type="NCBI Taxonomy" id="365346"/>
    <lineage>
        <taxon>Bacteria</taxon>
        <taxon>Bacillati</taxon>
        <taxon>Bacillota</taxon>
        <taxon>Bacilli</taxon>
        <taxon>Bacillales</taxon>
        <taxon>Caryophanaceae</taxon>
        <taxon>Paenisporosarcina</taxon>
    </lineage>
</organism>
<evidence type="ECO:0000313" key="2">
    <source>
        <dbReference type="EMBL" id="MCZ8536881.1"/>
    </source>
</evidence>
<keyword evidence="3" id="KW-1185">Reference proteome</keyword>
<evidence type="ECO:0000256" key="1">
    <source>
        <dbReference type="SAM" id="MobiDB-lite"/>
    </source>
</evidence>
<gene>
    <name evidence="2" type="ORF">M9R32_06770</name>
</gene>
<reference evidence="2" key="1">
    <citation type="submission" date="2022-05" db="EMBL/GenBank/DDBJ databases">
        <authorList>
            <person name="Colautti A."/>
            <person name="Iacumin L."/>
        </authorList>
    </citation>
    <scope>NUCLEOTIDE SEQUENCE</scope>
    <source>
        <strain evidence="2">SK 55</strain>
    </source>
</reference>
<sequence>MFEPKNKEKKDERIKTRKETEKKNVKLSSNDISEEKNENTETVVTQPRIGTEGL</sequence>
<accession>A0A9X3RCW1</accession>
<comment type="caution">
    <text evidence="2">The sequence shown here is derived from an EMBL/GenBank/DDBJ whole genome shotgun (WGS) entry which is preliminary data.</text>
</comment>
<dbReference type="Proteomes" id="UP001152173">
    <property type="component" value="Unassembled WGS sequence"/>
</dbReference>
<dbReference type="RefSeq" id="WP_269925977.1">
    <property type="nucleotide sequence ID" value="NZ_JAMKBJ010000004.1"/>
</dbReference>
<proteinExistence type="predicted"/>
<feature type="region of interest" description="Disordered" evidence="1">
    <location>
        <begin position="1"/>
        <end position="54"/>
    </location>
</feature>